<keyword evidence="2" id="KW-0560">Oxidoreductase</keyword>
<reference evidence="2 3" key="1">
    <citation type="submission" date="2015-11" db="EMBL/GenBank/DDBJ databases">
        <title>Genomic analysis of 38 Legionella species identifies large and diverse effector repertoires.</title>
        <authorList>
            <person name="Burstein D."/>
            <person name="Amaro F."/>
            <person name="Zusman T."/>
            <person name="Lifshitz Z."/>
            <person name="Cohen O."/>
            <person name="Gilbert J.A."/>
            <person name="Pupko T."/>
            <person name="Shuman H.A."/>
            <person name="Segal G."/>
        </authorList>
    </citation>
    <scope>NUCLEOTIDE SEQUENCE [LARGE SCALE GENOMIC DNA]</scope>
    <source>
        <strain evidence="2 3">SC-63-C7</strain>
    </source>
</reference>
<dbReference type="GO" id="GO:0050580">
    <property type="term" value="F:2,5-didehydrogluconate reductase activity"/>
    <property type="evidence" value="ECO:0007669"/>
    <property type="project" value="UniProtKB-EC"/>
</dbReference>
<dbReference type="SUPFAM" id="SSF51430">
    <property type="entry name" value="NAD(P)-linked oxidoreductase"/>
    <property type="match status" value="1"/>
</dbReference>
<keyword evidence="3" id="KW-1185">Reference proteome</keyword>
<dbReference type="PRINTS" id="PR00069">
    <property type="entry name" value="ALDKETRDTASE"/>
</dbReference>
<dbReference type="PANTHER" id="PTHR43827:SF8">
    <property type="entry name" value="ALDO_KETO REDUCTASE FAMILY PROTEIN"/>
    <property type="match status" value="1"/>
</dbReference>
<comment type="caution">
    <text evidence="2">The sequence shown here is derived from an EMBL/GenBank/DDBJ whole genome shotgun (WGS) entry which is preliminary data.</text>
</comment>
<dbReference type="AlphaFoldDB" id="A0A0W0YJC4"/>
<name>A0A0W0YJC4_9GAMM</name>
<dbReference type="PATRIC" id="fig|45074.5.peg.2812"/>
<dbReference type="EMBL" id="LNYU01000078">
    <property type="protein sequence ID" value="KTD56992.1"/>
    <property type="molecule type" value="Genomic_DNA"/>
</dbReference>
<dbReference type="Proteomes" id="UP000054703">
    <property type="component" value="Unassembled WGS sequence"/>
</dbReference>
<dbReference type="InterPro" id="IPR020471">
    <property type="entry name" value="AKR"/>
</dbReference>
<dbReference type="CDD" id="cd19071">
    <property type="entry name" value="AKR_AKR1-5-like"/>
    <property type="match status" value="1"/>
</dbReference>
<evidence type="ECO:0000259" key="1">
    <source>
        <dbReference type="Pfam" id="PF00248"/>
    </source>
</evidence>
<dbReference type="Pfam" id="PF00248">
    <property type="entry name" value="Aldo_ket_red"/>
    <property type="match status" value="1"/>
</dbReference>
<protein>
    <submittedName>
        <fullName evidence="2">Oxidoreductase,aldo/keto reductase family</fullName>
        <ecNumber evidence="2">1.1.1.274</ecNumber>
    </submittedName>
</protein>
<sequence>MLESWKHKLDDIIIPPFLYGTAWKEERTQELTYQALQNGFTGIDTANQRKHYFEEGVGLGIQQFLKTSGKKRTSLFLQTKFTPVSSQDHRKPYDEGDSYKTQVTQSVVSSLKHLQTDYIDSYILHGLSYYSELVQDDLEIWRAMEGLFHEGTVRLLGISNVNLAQLEALYKHATVKPSFVQNRCFANTQWDLPIRLFCEKHGIIYQAFSLLTANQSYLLTDRLQKLAQQYHKTVAQIIFRFALQLGILPLTGTSSQYHMQEDLSIDSFELSPDSLKAIEEISKEE</sequence>
<organism evidence="2 3">
    <name type="scientific">Legionella santicrucis</name>
    <dbReference type="NCBI Taxonomy" id="45074"/>
    <lineage>
        <taxon>Bacteria</taxon>
        <taxon>Pseudomonadati</taxon>
        <taxon>Pseudomonadota</taxon>
        <taxon>Gammaproteobacteria</taxon>
        <taxon>Legionellales</taxon>
        <taxon>Legionellaceae</taxon>
        <taxon>Legionella</taxon>
    </lineage>
</organism>
<gene>
    <name evidence="2" type="ORF">Lsan_2614</name>
</gene>
<dbReference type="InterPro" id="IPR023210">
    <property type="entry name" value="NADP_OxRdtase_dom"/>
</dbReference>
<dbReference type="InterPro" id="IPR036812">
    <property type="entry name" value="NAD(P)_OxRdtase_dom_sf"/>
</dbReference>
<evidence type="ECO:0000313" key="2">
    <source>
        <dbReference type="EMBL" id="KTD56992.1"/>
    </source>
</evidence>
<evidence type="ECO:0000313" key="3">
    <source>
        <dbReference type="Proteomes" id="UP000054703"/>
    </source>
</evidence>
<dbReference type="RefSeq" id="WP_058514684.1">
    <property type="nucleotide sequence ID" value="NZ_CAAAIH010000032.1"/>
</dbReference>
<proteinExistence type="predicted"/>
<dbReference type="Gene3D" id="3.20.20.100">
    <property type="entry name" value="NADP-dependent oxidoreductase domain"/>
    <property type="match status" value="1"/>
</dbReference>
<dbReference type="PANTHER" id="PTHR43827">
    <property type="entry name" value="2,5-DIKETO-D-GLUCONIC ACID REDUCTASE"/>
    <property type="match status" value="1"/>
</dbReference>
<dbReference type="STRING" id="45074.Lsan_2614"/>
<feature type="domain" description="NADP-dependent oxidoreductase" evidence="1">
    <location>
        <begin position="24"/>
        <end position="282"/>
    </location>
</feature>
<accession>A0A0W0YJC4</accession>
<dbReference type="EC" id="1.1.1.274" evidence="2"/>